<dbReference type="RefSeq" id="WP_167670114.1">
    <property type="nucleotide sequence ID" value="NZ_FMTT01000006.1"/>
</dbReference>
<proteinExistence type="predicted"/>
<evidence type="ECO:0000313" key="2">
    <source>
        <dbReference type="Proteomes" id="UP000198601"/>
    </source>
</evidence>
<dbReference type="EMBL" id="FMTT01000006">
    <property type="protein sequence ID" value="SCW41070.1"/>
    <property type="molecule type" value="Genomic_DNA"/>
</dbReference>
<keyword evidence="2" id="KW-1185">Reference proteome</keyword>
<reference evidence="2" key="1">
    <citation type="submission" date="2016-10" db="EMBL/GenBank/DDBJ databases">
        <authorList>
            <person name="Varghese N."/>
            <person name="Submissions S."/>
        </authorList>
    </citation>
    <scope>NUCLEOTIDE SEQUENCE [LARGE SCALE GENOMIC DNA]</scope>
    <source>
        <strain evidence="2">CGMCC 1.8946</strain>
    </source>
</reference>
<protein>
    <submittedName>
        <fullName evidence="1">Uncharacterized protein</fullName>
    </submittedName>
</protein>
<dbReference type="AlphaFoldDB" id="A0A1G4Q903"/>
<name>A0A1G4Q903_9BACL</name>
<gene>
    <name evidence="1" type="ORF">SAMN04487970_10067</name>
</gene>
<accession>A0A1G4Q903</accession>
<dbReference type="STRING" id="624147.SAMN04487970_10067"/>
<dbReference type="Proteomes" id="UP000198601">
    <property type="component" value="Unassembled WGS sequence"/>
</dbReference>
<sequence length="49" mass="5366">MGDNPLINWACDGDLPESYFRQKLTIGEAMQIHEGQSQSIEVLDSGAAE</sequence>
<organism evidence="1 2">
    <name type="scientific">Paenibacillus tianmuensis</name>
    <dbReference type="NCBI Taxonomy" id="624147"/>
    <lineage>
        <taxon>Bacteria</taxon>
        <taxon>Bacillati</taxon>
        <taxon>Bacillota</taxon>
        <taxon>Bacilli</taxon>
        <taxon>Bacillales</taxon>
        <taxon>Paenibacillaceae</taxon>
        <taxon>Paenibacillus</taxon>
    </lineage>
</organism>
<evidence type="ECO:0000313" key="1">
    <source>
        <dbReference type="EMBL" id="SCW41070.1"/>
    </source>
</evidence>